<dbReference type="InterPro" id="IPR019734">
    <property type="entry name" value="TPR_rpt"/>
</dbReference>
<dbReference type="OrthoDB" id="307272at2"/>
<evidence type="ECO:0000256" key="1">
    <source>
        <dbReference type="PROSITE-ProRule" id="PRU00339"/>
    </source>
</evidence>
<name>A0A5C8F306_BRAPL</name>
<sequence length="225" mass="26387">MSIKKIIIMFLLFGCNFLFAQNDLESINNIFKNANDLYNQGMYIEANNLYLNLISSNVVSKDLYYNLASSYYEINSNGYAVLWYERALNIAPFDKEIKNNINKITERKDYDSFYIIAFYISLILFVFFSAFLFVSFIKKKNTNWLLLISSIILIIFSIYAYHTIKSDYIIIVRNTNIYSGSSVKSDIVSSVYEGEKFRVIKESSNWYYVNGISKGWINKEYLEKI</sequence>
<dbReference type="Gene3D" id="1.25.40.10">
    <property type="entry name" value="Tetratricopeptide repeat domain"/>
    <property type="match status" value="1"/>
</dbReference>
<evidence type="ECO:0000313" key="5">
    <source>
        <dbReference type="EMBL" id="TXJ44677.1"/>
    </source>
</evidence>
<evidence type="ECO:0000259" key="4">
    <source>
        <dbReference type="PROSITE" id="PS51781"/>
    </source>
</evidence>
<feature type="transmembrane region" description="Helical" evidence="2">
    <location>
        <begin position="144"/>
        <end position="162"/>
    </location>
</feature>
<dbReference type="PROSITE" id="PS50005">
    <property type="entry name" value="TPR"/>
    <property type="match status" value="1"/>
</dbReference>
<dbReference type="Pfam" id="PF08239">
    <property type="entry name" value="SH3_3"/>
    <property type="match status" value="1"/>
</dbReference>
<feature type="domain" description="SH3b" evidence="4">
    <location>
        <begin position="165"/>
        <end position="225"/>
    </location>
</feature>
<keyword evidence="1" id="KW-0802">TPR repeat</keyword>
<dbReference type="AlphaFoldDB" id="A0A5C8F306"/>
<keyword evidence="2" id="KW-0472">Membrane</keyword>
<organism evidence="5 6">
    <name type="scientific">Brachyspira pilosicoli</name>
    <name type="common">Serpulina pilosicoli</name>
    <dbReference type="NCBI Taxonomy" id="52584"/>
    <lineage>
        <taxon>Bacteria</taxon>
        <taxon>Pseudomonadati</taxon>
        <taxon>Spirochaetota</taxon>
        <taxon>Spirochaetia</taxon>
        <taxon>Brachyspirales</taxon>
        <taxon>Brachyspiraceae</taxon>
        <taxon>Brachyspira</taxon>
    </lineage>
</organism>
<feature type="repeat" description="TPR" evidence="1">
    <location>
        <begin position="61"/>
        <end position="94"/>
    </location>
</feature>
<keyword evidence="2" id="KW-0812">Transmembrane</keyword>
<proteinExistence type="predicted"/>
<evidence type="ECO:0000256" key="2">
    <source>
        <dbReference type="SAM" id="Phobius"/>
    </source>
</evidence>
<dbReference type="InterPro" id="IPR011990">
    <property type="entry name" value="TPR-like_helical_dom_sf"/>
</dbReference>
<feature type="chain" id="PRO_5023004292" evidence="3">
    <location>
        <begin position="21"/>
        <end position="225"/>
    </location>
</feature>
<keyword evidence="3" id="KW-0732">Signal</keyword>
<evidence type="ECO:0000313" key="6">
    <source>
        <dbReference type="Proteomes" id="UP000323176"/>
    </source>
</evidence>
<feature type="signal peptide" evidence="3">
    <location>
        <begin position="1"/>
        <end position="20"/>
    </location>
</feature>
<protein>
    <submittedName>
        <fullName evidence="5">SH3 domain-containing protein</fullName>
    </submittedName>
</protein>
<evidence type="ECO:0000256" key="3">
    <source>
        <dbReference type="SAM" id="SignalP"/>
    </source>
</evidence>
<keyword evidence="2" id="KW-1133">Transmembrane helix</keyword>
<dbReference type="InterPro" id="IPR003646">
    <property type="entry name" value="SH3-like_bac-type"/>
</dbReference>
<dbReference type="PROSITE" id="PS51781">
    <property type="entry name" value="SH3B"/>
    <property type="match status" value="1"/>
</dbReference>
<feature type="transmembrane region" description="Helical" evidence="2">
    <location>
        <begin position="113"/>
        <end position="137"/>
    </location>
</feature>
<comment type="caution">
    <text evidence="5">The sequence shown here is derived from an EMBL/GenBank/DDBJ whole genome shotgun (WGS) entry which is preliminary data.</text>
</comment>
<accession>A0A5C8F306</accession>
<dbReference type="Proteomes" id="UP000323176">
    <property type="component" value="Unassembled WGS sequence"/>
</dbReference>
<dbReference type="Gene3D" id="2.30.30.40">
    <property type="entry name" value="SH3 Domains"/>
    <property type="match status" value="1"/>
</dbReference>
<gene>
    <name evidence="5" type="ORF">EPJ72_03290</name>
</gene>
<dbReference type="SUPFAM" id="SSF48452">
    <property type="entry name" value="TPR-like"/>
    <property type="match status" value="1"/>
</dbReference>
<dbReference type="EMBL" id="SAXY01000021">
    <property type="protein sequence ID" value="TXJ44677.1"/>
    <property type="molecule type" value="Genomic_DNA"/>
</dbReference>
<reference evidence="5 6" key="1">
    <citation type="journal article" date="1992" name="Lakartidningen">
        <title>[Penicillin V and not amoxicillin is the first choice preparation in acute otitis].</title>
        <authorList>
            <person name="Kamme C."/>
            <person name="Lundgren K."/>
            <person name="Prellner K."/>
        </authorList>
    </citation>
    <scope>NUCLEOTIDE SEQUENCE [LARGE SCALE GENOMIC DNA]</scope>
    <source>
        <strain evidence="5 6">PC5538III-hc</strain>
    </source>
</reference>